<protein>
    <submittedName>
        <fullName evidence="5">Uncharacterized protein</fullName>
    </submittedName>
</protein>
<dbReference type="EMBL" id="CP144750">
    <property type="protein sequence ID" value="WVZ80573.1"/>
    <property type="molecule type" value="Genomic_DNA"/>
</dbReference>
<accession>A0AAQ3TVW6</accession>
<dbReference type="Gene3D" id="3.30.70.270">
    <property type="match status" value="2"/>
</dbReference>
<dbReference type="GO" id="GO:0003824">
    <property type="term" value="F:catalytic activity"/>
    <property type="evidence" value="ECO:0007669"/>
    <property type="project" value="UniProtKB-KW"/>
</dbReference>
<dbReference type="Gene3D" id="3.10.10.10">
    <property type="entry name" value="HIV Type 1 Reverse Transcriptase, subunit A, domain 1"/>
    <property type="match status" value="1"/>
</dbReference>
<feature type="domain" description="Reverse transcriptase" evidence="2">
    <location>
        <begin position="37"/>
        <end position="185"/>
    </location>
</feature>
<dbReference type="Pfam" id="PF17921">
    <property type="entry name" value="Integrase_H2C2"/>
    <property type="match status" value="1"/>
</dbReference>
<evidence type="ECO:0000313" key="6">
    <source>
        <dbReference type="Proteomes" id="UP001341281"/>
    </source>
</evidence>
<dbReference type="PANTHER" id="PTHR37984:SF5">
    <property type="entry name" value="PROTEIN NYNRIN-LIKE"/>
    <property type="match status" value="1"/>
</dbReference>
<dbReference type="InterPro" id="IPR043502">
    <property type="entry name" value="DNA/RNA_pol_sf"/>
</dbReference>
<dbReference type="CDD" id="cd01647">
    <property type="entry name" value="RT_LTR"/>
    <property type="match status" value="1"/>
</dbReference>
<dbReference type="FunFam" id="3.30.70.270:FF:000020">
    <property type="entry name" value="Transposon Tf2-6 polyprotein-like Protein"/>
    <property type="match status" value="1"/>
</dbReference>
<feature type="domain" description="Integrase zinc-binding" evidence="4">
    <location>
        <begin position="481"/>
        <end position="537"/>
    </location>
</feature>
<dbReference type="Gene3D" id="3.10.20.370">
    <property type="match status" value="1"/>
</dbReference>
<dbReference type="CDD" id="cd09274">
    <property type="entry name" value="RNase_HI_RT_Ty3"/>
    <property type="match status" value="1"/>
</dbReference>
<dbReference type="InterPro" id="IPR041588">
    <property type="entry name" value="Integrase_H2C2"/>
</dbReference>
<dbReference type="Gene3D" id="1.10.340.70">
    <property type="match status" value="1"/>
</dbReference>
<dbReference type="InterPro" id="IPR050951">
    <property type="entry name" value="Retrovirus_Pol_polyprotein"/>
</dbReference>
<dbReference type="InterPro" id="IPR043128">
    <property type="entry name" value="Rev_trsase/Diguanyl_cyclase"/>
</dbReference>
<dbReference type="PANTHER" id="PTHR37984">
    <property type="entry name" value="PROTEIN CBG26694"/>
    <property type="match status" value="1"/>
</dbReference>
<dbReference type="Pfam" id="PF00078">
    <property type="entry name" value="RVT_1"/>
    <property type="match status" value="1"/>
</dbReference>
<proteinExistence type="predicted"/>
<evidence type="ECO:0000259" key="4">
    <source>
        <dbReference type="Pfam" id="PF17921"/>
    </source>
</evidence>
<feature type="domain" description="Reverse transcriptase/retrotransposon-derived protein RNase H-like" evidence="3">
    <location>
        <begin position="248"/>
        <end position="340"/>
    </location>
</feature>
<reference evidence="5 6" key="1">
    <citation type="submission" date="2024-02" db="EMBL/GenBank/DDBJ databases">
        <title>High-quality chromosome-scale genome assembly of Pensacola bahiagrass (Paspalum notatum Flugge var. saurae).</title>
        <authorList>
            <person name="Vega J.M."/>
            <person name="Podio M."/>
            <person name="Orjuela J."/>
            <person name="Siena L.A."/>
            <person name="Pessino S.C."/>
            <person name="Combes M.C."/>
            <person name="Mariac C."/>
            <person name="Albertini E."/>
            <person name="Pupilli F."/>
            <person name="Ortiz J.P.A."/>
            <person name="Leblanc O."/>
        </authorList>
    </citation>
    <scope>NUCLEOTIDE SEQUENCE [LARGE SCALE GENOMIC DNA]</scope>
    <source>
        <strain evidence="5">R1</strain>
        <tissue evidence="5">Leaf</tissue>
    </source>
</reference>
<evidence type="ECO:0000259" key="2">
    <source>
        <dbReference type="Pfam" id="PF00078"/>
    </source>
</evidence>
<dbReference type="Pfam" id="PF17919">
    <property type="entry name" value="RT_RNaseH_2"/>
    <property type="match status" value="1"/>
</dbReference>
<dbReference type="AlphaFoldDB" id="A0AAQ3TVW6"/>
<gene>
    <name evidence="5" type="ORF">U9M48_028039</name>
</gene>
<dbReference type="InterPro" id="IPR000477">
    <property type="entry name" value="RT_dom"/>
</dbReference>
<dbReference type="SUPFAM" id="SSF56672">
    <property type="entry name" value="DNA/RNA polymerases"/>
    <property type="match status" value="1"/>
</dbReference>
<evidence type="ECO:0000259" key="3">
    <source>
        <dbReference type="Pfam" id="PF17919"/>
    </source>
</evidence>
<organism evidence="5 6">
    <name type="scientific">Paspalum notatum var. saurae</name>
    <dbReference type="NCBI Taxonomy" id="547442"/>
    <lineage>
        <taxon>Eukaryota</taxon>
        <taxon>Viridiplantae</taxon>
        <taxon>Streptophyta</taxon>
        <taxon>Embryophyta</taxon>
        <taxon>Tracheophyta</taxon>
        <taxon>Spermatophyta</taxon>
        <taxon>Magnoliopsida</taxon>
        <taxon>Liliopsida</taxon>
        <taxon>Poales</taxon>
        <taxon>Poaceae</taxon>
        <taxon>PACMAD clade</taxon>
        <taxon>Panicoideae</taxon>
        <taxon>Andropogonodae</taxon>
        <taxon>Paspaleae</taxon>
        <taxon>Paspalinae</taxon>
        <taxon>Paspalum</taxon>
    </lineage>
</organism>
<evidence type="ECO:0000256" key="1">
    <source>
        <dbReference type="ARBA" id="ARBA00023268"/>
    </source>
</evidence>
<keyword evidence="1" id="KW-0511">Multifunctional enzyme</keyword>
<keyword evidence="6" id="KW-1185">Reference proteome</keyword>
<dbReference type="FunFam" id="1.10.340.70:FF:000001">
    <property type="entry name" value="Retrovirus-related Pol polyprotein from transposon gypsy-like Protein"/>
    <property type="match status" value="1"/>
</dbReference>
<dbReference type="Proteomes" id="UP001341281">
    <property type="component" value="Chromosome 06"/>
</dbReference>
<name>A0AAQ3TVW6_PASNO</name>
<dbReference type="FunFam" id="3.10.20.370:FF:000001">
    <property type="entry name" value="Retrovirus-related Pol polyprotein from transposon 17.6-like protein"/>
    <property type="match status" value="1"/>
</dbReference>
<evidence type="ECO:0000313" key="5">
    <source>
        <dbReference type="EMBL" id="WVZ80573.1"/>
    </source>
</evidence>
<dbReference type="InterPro" id="IPR041577">
    <property type="entry name" value="RT_RNaseH_2"/>
</dbReference>
<sequence>MAPAELKELKTQPEDFERKGFIQPSISPWGAPVLFSEKKDKSLRLCTDYRELNKVTIKNKYPLPRIDDLFKQLQGSQVSSKIDLQSGYYQVKVRSSDIPKTAISARYGHYEYLVMPFGLTNAPAAFMDLMNRIFKPYLDKFVVNREEHAKHLRTVLQILREHKLYAKLKKCDFWMDRVSYLGHTISSEGISVDPKKVKTVSDWERPTTVTEIRSFLGMAGYYRRFIMDFANIASSLTRLTRKGVKFEWSEECEKSFEELKNRLVTAPILTLPTPGEGFTLYCDASKIGLGCVLMQNGKVVAYASHQLRTHEENYPTHDLELAAVIFALKTWRHYLYGVHSEIYTDHKSLKYIFTQKRTKYQATKMDYDVNINYHLGKANKVADALSRKATCNMTIVLTEQAELLRDLERLEVEVRYNITEVSLQAIQIKPTLQDEILQKQTIDTNLQNLKKGILEGKLAEFRIDQDGLIRFQNRLCVPNDVTLRRKILQEAHSSPYTIHPGSTKMYKDIKSTYWWNNMKREIAQFVTECDICQQIKAEHQRPTGLLQPLLVPVWKWEEIGMDFIHGLPRTPSGNDSI</sequence>